<keyword evidence="1" id="KW-0472">Membrane</keyword>
<proteinExistence type="predicted"/>
<dbReference type="EMBL" id="HACA01000779">
    <property type="protein sequence ID" value="CDW18140.1"/>
    <property type="molecule type" value="Transcribed_RNA"/>
</dbReference>
<dbReference type="AlphaFoldDB" id="A0A0K2SX74"/>
<evidence type="ECO:0000313" key="2">
    <source>
        <dbReference type="EMBL" id="CDW18140.1"/>
    </source>
</evidence>
<keyword evidence="1" id="KW-0812">Transmembrane</keyword>
<protein>
    <submittedName>
        <fullName evidence="2">Uncharacterized protein</fullName>
    </submittedName>
</protein>
<organism evidence="2">
    <name type="scientific">Lepeophtheirus salmonis</name>
    <name type="common">Salmon louse</name>
    <name type="synonym">Caligus salmonis</name>
    <dbReference type="NCBI Taxonomy" id="72036"/>
    <lineage>
        <taxon>Eukaryota</taxon>
        <taxon>Metazoa</taxon>
        <taxon>Ecdysozoa</taxon>
        <taxon>Arthropoda</taxon>
        <taxon>Crustacea</taxon>
        <taxon>Multicrustacea</taxon>
        <taxon>Hexanauplia</taxon>
        <taxon>Copepoda</taxon>
        <taxon>Siphonostomatoida</taxon>
        <taxon>Caligidae</taxon>
        <taxon>Lepeophtheirus</taxon>
    </lineage>
</organism>
<name>A0A0K2SX74_LEPSM</name>
<evidence type="ECO:0000256" key="1">
    <source>
        <dbReference type="SAM" id="Phobius"/>
    </source>
</evidence>
<reference evidence="2" key="1">
    <citation type="submission" date="2014-05" db="EMBL/GenBank/DDBJ databases">
        <authorList>
            <person name="Chronopoulou M."/>
        </authorList>
    </citation>
    <scope>NUCLEOTIDE SEQUENCE</scope>
    <source>
        <tissue evidence="2">Whole organism</tissue>
    </source>
</reference>
<feature type="transmembrane region" description="Helical" evidence="1">
    <location>
        <begin position="12"/>
        <end position="32"/>
    </location>
</feature>
<keyword evidence="1" id="KW-1133">Transmembrane helix</keyword>
<sequence>MSETDRQVNHVYFKVQVIISPIQLFFLTFFASNQRMCLYFSS</sequence>
<accession>A0A0K2SX74</accession>